<sequence length="69" mass="7649">MVSLSSRETLLGRTARKQANSSRALQTSLRTESQELVPDFQQSSWEKSTTGILAAVWVLEAIFFFSPAS</sequence>
<keyword evidence="2" id="KW-1185">Reference proteome</keyword>
<comment type="caution">
    <text evidence="1">The sequence shown here is derived from an EMBL/GenBank/DDBJ whole genome shotgun (WGS) entry which is preliminary data.</text>
</comment>
<reference evidence="1 2" key="1">
    <citation type="submission" date="2018-10" db="EMBL/GenBank/DDBJ databases">
        <title>A high-quality apple genome assembly.</title>
        <authorList>
            <person name="Hu J."/>
        </authorList>
    </citation>
    <scope>NUCLEOTIDE SEQUENCE [LARGE SCALE GENOMIC DNA]</scope>
    <source>
        <strain evidence="2">cv. HFTH1</strain>
        <tissue evidence="1">Young leaf</tissue>
    </source>
</reference>
<evidence type="ECO:0000313" key="1">
    <source>
        <dbReference type="EMBL" id="RXH92317.1"/>
    </source>
</evidence>
<evidence type="ECO:0000313" key="2">
    <source>
        <dbReference type="Proteomes" id="UP000290289"/>
    </source>
</evidence>
<dbReference type="Proteomes" id="UP000290289">
    <property type="component" value="Chromosome 8"/>
</dbReference>
<gene>
    <name evidence="1" type="ORF">DVH24_033213</name>
</gene>
<proteinExistence type="predicted"/>
<dbReference type="EMBL" id="RDQH01000334">
    <property type="protein sequence ID" value="RXH92317.1"/>
    <property type="molecule type" value="Genomic_DNA"/>
</dbReference>
<dbReference type="AlphaFoldDB" id="A0A498JC00"/>
<organism evidence="1 2">
    <name type="scientific">Malus domestica</name>
    <name type="common">Apple</name>
    <name type="synonym">Pyrus malus</name>
    <dbReference type="NCBI Taxonomy" id="3750"/>
    <lineage>
        <taxon>Eukaryota</taxon>
        <taxon>Viridiplantae</taxon>
        <taxon>Streptophyta</taxon>
        <taxon>Embryophyta</taxon>
        <taxon>Tracheophyta</taxon>
        <taxon>Spermatophyta</taxon>
        <taxon>Magnoliopsida</taxon>
        <taxon>eudicotyledons</taxon>
        <taxon>Gunneridae</taxon>
        <taxon>Pentapetalae</taxon>
        <taxon>rosids</taxon>
        <taxon>fabids</taxon>
        <taxon>Rosales</taxon>
        <taxon>Rosaceae</taxon>
        <taxon>Amygdaloideae</taxon>
        <taxon>Maleae</taxon>
        <taxon>Malus</taxon>
    </lineage>
</organism>
<name>A0A498JC00_MALDO</name>
<protein>
    <submittedName>
        <fullName evidence="1">Uncharacterized protein</fullName>
    </submittedName>
</protein>
<accession>A0A498JC00</accession>